<dbReference type="SUPFAM" id="SSF48452">
    <property type="entry name" value="TPR-like"/>
    <property type="match status" value="14"/>
</dbReference>
<evidence type="ECO:0000256" key="3">
    <source>
        <dbReference type="PROSITE-ProRule" id="PRU00339"/>
    </source>
</evidence>
<feature type="compositionally biased region" description="Low complexity" evidence="4">
    <location>
        <begin position="1"/>
        <end position="27"/>
    </location>
</feature>
<reference evidence="5 6" key="1">
    <citation type="submission" date="2024-10" db="EMBL/GenBank/DDBJ databases">
        <title>Updated reference genomes for cyclostephanoid diatoms.</title>
        <authorList>
            <person name="Roberts W.R."/>
            <person name="Alverson A.J."/>
        </authorList>
    </citation>
    <scope>NUCLEOTIDE SEQUENCE [LARGE SCALE GENOMIC DNA]</scope>
    <source>
        <strain evidence="5 6">AJA276-08</strain>
    </source>
</reference>
<dbReference type="Proteomes" id="UP001530315">
    <property type="component" value="Unassembled WGS sequence"/>
</dbReference>
<dbReference type="Pfam" id="PF13424">
    <property type="entry name" value="TPR_12"/>
    <property type="match status" value="16"/>
</dbReference>
<feature type="region of interest" description="Disordered" evidence="4">
    <location>
        <begin position="241"/>
        <end position="284"/>
    </location>
</feature>
<feature type="repeat" description="TPR" evidence="3">
    <location>
        <begin position="2016"/>
        <end position="2049"/>
    </location>
</feature>
<dbReference type="SUPFAM" id="SSF81901">
    <property type="entry name" value="HCP-like"/>
    <property type="match status" value="2"/>
</dbReference>
<feature type="repeat" description="TPR" evidence="3">
    <location>
        <begin position="2569"/>
        <end position="2602"/>
    </location>
</feature>
<protein>
    <submittedName>
        <fullName evidence="5">Uncharacterized protein</fullName>
    </submittedName>
</protein>
<feature type="repeat" description="TPR" evidence="3">
    <location>
        <begin position="2318"/>
        <end position="2351"/>
    </location>
</feature>
<feature type="region of interest" description="Disordered" evidence="4">
    <location>
        <begin position="871"/>
        <end position="899"/>
    </location>
</feature>
<feature type="repeat" description="TPR" evidence="3">
    <location>
        <begin position="3410"/>
        <end position="3443"/>
    </location>
</feature>
<dbReference type="Pfam" id="PF13374">
    <property type="entry name" value="TPR_10"/>
    <property type="match status" value="1"/>
</dbReference>
<feature type="region of interest" description="Disordered" evidence="4">
    <location>
        <begin position="1"/>
        <end position="125"/>
    </location>
</feature>
<evidence type="ECO:0000313" key="5">
    <source>
        <dbReference type="EMBL" id="KAL3770972.1"/>
    </source>
</evidence>
<keyword evidence="2 3" id="KW-0802">TPR repeat</keyword>
<dbReference type="InterPro" id="IPR011990">
    <property type="entry name" value="TPR-like_helical_dom_sf"/>
</dbReference>
<dbReference type="SMART" id="SM00028">
    <property type="entry name" value="TPR"/>
    <property type="match status" value="56"/>
</dbReference>
<dbReference type="PANTHER" id="PTHR45641">
    <property type="entry name" value="TETRATRICOPEPTIDE REPEAT PROTEIN (AFU_ORTHOLOGUE AFUA_6G03870)"/>
    <property type="match status" value="1"/>
</dbReference>
<dbReference type="InterPro" id="IPR019734">
    <property type="entry name" value="TPR_rpt"/>
</dbReference>
<feature type="repeat" description="TPR" evidence="3">
    <location>
        <begin position="3637"/>
        <end position="3670"/>
    </location>
</feature>
<feature type="repeat" description="TPR" evidence="3">
    <location>
        <begin position="3328"/>
        <end position="3361"/>
    </location>
</feature>
<dbReference type="PANTHER" id="PTHR45641:SF19">
    <property type="entry name" value="NEPHROCYSTIN-3"/>
    <property type="match status" value="1"/>
</dbReference>
<feature type="repeat" description="TPR" evidence="3">
    <location>
        <begin position="3286"/>
        <end position="3319"/>
    </location>
</feature>
<feature type="repeat" description="TPR" evidence="3">
    <location>
        <begin position="4284"/>
        <end position="4317"/>
    </location>
</feature>
<dbReference type="PROSITE" id="PS50005">
    <property type="entry name" value="TPR"/>
    <property type="match status" value="16"/>
</dbReference>
<evidence type="ECO:0000256" key="1">
    <source>
        <dbReference type="ARBA" id="ARBA00022737"/>
    </source>
</evidence>
<organism evidence="5 6">
    <name type="scientific">Stephanodiscus triporus</name>
    <dbReference type="NCBI Taxonomy" id="2934178"/>
    <lineage>
        <taxon>Eukaryota</taxon>
        <taxon>Sar</taxon>
        <taxon>Stramenopiles</taxon>
        <taxon>Ochrophyta</taxon>
        <taxon>Bacillariophyta</taxon>
        <taxon>Coscinodiscophyceae</taxon>
        <taxon>Thalassiosirophycidae</taxon>
        <taxon>Stephanodiscales</taxon>
        <taxon>Stephanodiscaceae</taxon>
        <taxon>Stephanodiscus</taxon>
    </lineage>
</organism>
<feature type="repeat" description="TPR" evidence="3">
    <location>
        <begin position="3528"/>
        <end position="3561"/>
    </location>
</feature>
<evidence type="ECO:0000256" key="4">
    <source>
        <dbReference type="SAM" id="MobiDB-lite"/>
    </source>
</evidence>
<sequence>MISHESGSSLQSSGMTMTTTSSTSWKDSSFRLPKRYRSAAAVRNDYNQDQHEISDGSIGSLLGYDDGGRTRRRSAPASSSSVDRGSRMRGGGDDVPSSDDEDDASSGSFLFNDGRGTMTPAVDGNDHSKKEVRMLFDFSKTLSNLESLGFGVDVTGEDAEDCDEGDRDASVLKRKRTSTSLLRGDDTGDGSDDPSSTAWWIKELNDEGWFQHDTTKVYSEKMVPKRRLTGAAVLVGEDADLNEEFPDDNQERSTSGTVVGGGESQPNSHLDDHSDTSTIDVEDEDVDDWEERLWSVARAHYSQYSRDGMNNINADGENISHYSLLEKKSNSVCDLDEHSVRDQEELYLLNYDAEQKGVLIFRSVLLMCIEAYAKAFHHKVGDIDRSCKEGEEDSIQSRKSSANIIPPKVYHYVPLSTARALFLEVIKMADTDNNDTSTIGVKKKADLVTSILVDDVLNIFRRYQVITMKTTMKIGSDTKKRRKRLRKGVAKSNDAQAELENFLYGEMLDAGEELGEVENNDPDVLEIKEHEVRMRHDIVRMVLSKSSDDGKSIDLLWANTVMCKVLLSDIPTLTERTTSGERDHDDNQSVSVFSQNTRLALSRSVQPMAQLYSLRYTPTFLFRALISQQFLVSGTYKSSTVKGIDGSQEVTYKDLSDLLFNESYLMKRFEMQGPYDATITHLSNWQGYLYFQGSNDNRKICGDDVDEDCSGLHSKEENYESLATLIISALHTHLITTLIHTGYHCIEAKKVDNADDSSNMPGSVKSEGEDYISMHNYSNIVANCLEIGRALHHLGVCLGRRQRDGEKLCQKGDGFLVVGDDRGNEVNAALSLEMSSYKNALDAYKAAIFILTKAENCALLNGSTKFENERLQKNNMRELEQEREASNTRRDTTSARDMPNSELHDIREANISVELHLADTLNCLGYCHDKLSEYEKSLGAYRESLSLYIRHVGRFHKMVSNALHNMGAIHVELGQWKEATSCFRQCLAILKRIKEKERIGQPSRQRNQATNTCQETQQMFVTLQCLGNSLAELGQYDASVACFQEIINKIDDLEPSATDVFAGDVLSQLGRIHLNEAVRVSQAINWQCHLLLFSESKDKKDEGFSLTRQLNAERIGKECIMKSILSRRRICYTAPMNKDKPDGGVFLIADNSGVGSSRLIDDSVDISFRITTDAPLAQMEALAKDLFVAGRVEFRSRSYKAALSYCWESVLLRGLLFSRKLNDDEAIGQFSNLLNFNCGFLEAEGGVFHVPENIFTVIDLLDISSITDSAGIELIQLLFVLGVTYTRSHDFEEAQKVLLKAQALLNPARFSAETGYGENETLEQAVLLLDIAFLNLRVGFIDSELGRVESAASNYKKAVKAFKSTASHPIFSSGRILNDDSDQRDQDVARKITSLHKWQRKKLEMVLKNGLACALHRLGQCYESQGRTDKAMTCFDDTAHVLNESHEIRAGLSNWRTLQLFPSTSRCFIEDIPVISTSMVLRDVYERSGNISLESGSDRYSLNCFERAIGIREFVATTVGFISSLDAESALECFEESKLNRNDMDCYSAILLLIENRESVKGNEASGGEDVSWKRHDVDQGSDSESIWTKEDIMFRIGNLQASAGQFKDAISSYKEAEKLTVARLETKDHVIVMNINHNCGNSYRALAASSSSSESRSAKIDAIGCYSESMRISQVIFGKHHLTYAESLQSLAVLHTTRNLCLAITKEEENSDNDDEVAYKSFKESLSIRRREIGSQNDLEMAFILQHLGDLCLRKVSIAEAYSFDDVEIHKFVEDAINFLSESLDIRKLLLDQNHTSISDTYQSLGIAHLYRAMADADKMHSETTKAFKALTSALEIRRAFTNTFANRSNEPKSSDEHGVSVLMEAHCIFYLGRLEETRSKLNEAKVYYIDAMQLFQVEGKRRLSRMNEKDVNDEKLSMELKAINLWVARVLYHMANIDKVTGNVEDSFSLYEEALRIRSQCKGTKKYSLNNALINSALAKILHEDQDYEKSVYCYAKSLRTYFAHFGKNSIDVADTLTGMGKSFVMMSNFDKAMQCCEKAMRIYEYCEGLALKEKKGLLHRDIAKILQRLDGDTVEVLEHYRSCVSFLEEFYERQRVAAVSKKSDNEPNKRLLQYYSEMLATLRQVLGIERDRTLKAELSDEIGDVLHRLGNLYATFARYDEAMECFAEVLETQRDTKEDELRIADLLFNMGHIHLEQGSPEKSSECLRESYEITKLALGEDNKELHSTMYLMGVAMTNLADYESALKWLSRALSVLRSRENNGDGIVFDEAAQGKTLRQMGAAYERMGDHVNALSCFQESVQILKAVQGEDLELSDALNSMGNLLRNVSEFERALDCYDQSLTIRIELGDQMKIANTKNNIGAVLSAMEELDRAMAFSAEALRIKTERLGCDSVETGRALVNMGQLFIDQKLYTSAEKYCERGLRIFQINVEVNQLDIATCMHKLGIIKEALSDDEGALEFYLHSIDIFKNNGDFEKNVTMACSLHNAASVCLRQKNFKTALDFMTDAFHTKSASLGARHFETAASQHYLGIICMELEETETALCHLRDALTLRVECFGTEHQDVAGTLYGLGQAHYLRDEFEEAIDCFVENLRVLQKLGCGDEEVSKAQLFLGSSYQELGNFETAIGHLEEARHIMVSSHRENHPDVAQALFRLGICFCEKNQYPESLKNFKECLEIRTTLLGNLHIDCANTYESIGIVQQKMECHEDAIHSFERALAIKRTSLDDDDGDICILLHFIGSSMFTLTRFREAVGYFFDAAQRKKHLHGRTDEEYALSVIDLAAAYAKAGDERHAIESYREVIESGGLSSDSWELGVAHKYLADYYFDKDMHEISLERYQEAVAIFEWDINNAQTVAKQEILAECYARLLDLDVEDAGPITDARAELCYKLANCYVHVNKLEDAVLMYREAIMIQSQLYGTEHLSVAHSLHNLGNCYRDLSDFEKSFECLSRSLSLLRMLFEDENEEVADTCHCLALTLVKKCELDEAISHFERALTIRKKNLGAWDLNVASTTYNLAVIHQMRGAWSTAMKHCKEALRIQKMTVGDNSAITASTLECIGLIHMNKREFEDSIQCFRKCISQDKPWLQRECGVIYRSRGEPFKAQKMFINAGVYAAQQLGLSVSQSNDLTAKLQERKTDTSEKKLLSCAENAMFYGSVLMNIDKFREALECFRFSNVIFQAKFGSDHLTIAENLHYTGFVLEKMSDSTTSRQSLEEALELLTEALRVRKLHLVESHPDLEETLLCLGRTHQKLGNISDALYFLTDAVKARDDRLGGMHARMDDADALIQVGQLQQQSGKFRQALDSFEQCLNIRRQLLGREHTSIGELLFYIGNLLREVGDLDSAQKKFEQSLAIAEQADPDSIETADVLFGLGVLSTEQKHFSVAIDAYLRSLQIHKARGSTKVAVAEILNNIGIAYFEMKEFDKAQVYHAEALESLRQELGDDHADVAFCWHSLGVVHQELCDEGEALKCFEHAVRIERSEMYLQSLGICLVNMNENENAFVCLDEALRMKAMECDNDADDDLAEIHRHLGIIWMRKKNSKEALKSFEDALKIKIRHCSDSVKDHAHLMNCLDGALEAVSELFGTRHTKYARLLHKKGDLHGEKNDHCLAIEAYVEVLRIYKEEHGDSHLSVANTLFNLGVSLNAKGSPDKAIRCFMKALRISKQKLGEEHLDVADTYEQIAESSKLLLRYDDAKRYYEKSLFVRKQTTGGGDVKSAVVMQELGQLHFIEGLLDDAERAFKESVRIRTIQLGEDHLVAESMYNLGCVYMSRNDNVKALKYLEGSLRIKKSKFAKADSQLAHTFHSLGVVHGSMGDVNKSVFCFDEALKIYVEVYGKNNDRVASSLAGKGESLRSGEHYRKALACFSECLDIRKSIDGHTPSKESGDILSQMGDLYSEVGDDANAASSYSSALSTYRQIFGTKHQTIADVLQRMADHFVKVREFERGYSCVKEALTLRQVLLGEDHVKTGDSQYCKGKILFMWNDYDEASRCFERARDIYKQLGPQTIHVANSIFYLGCISERKGEYDLAAQCLQDSLSGRQKNLDKMDSEIAENLARLGHVYSKKSNFDLAVTVFSDCLKIREATRGTDAVSKIHVADALFDLGTALQRTSDTQRSMQLFADALKEYQRHLDNPNDLKIAKCHSCIGEIYEKTNELMQAVNELEAATAIYQSHVGADPPDNDIKSSKKVDLYSDLAETLFRLATAMDKLGNEVNALKQYRRAMRLYKLLFGRDSLFVAKILNRLANLKGRAGSVDKAMILFDETLRIRMLHLGNNHEDVAETLFGMGIVFEKRRDYGAAMKAYSDCLRIRSSNFGSNSMAVAQVVVNIGVVRGNKGDLSGALKSWNKALSIYRTHGIGDDDALVATVLGHQRLVDQLKRRKRHKI</sequence>
<feature type="repeat" description="TPR" evidence="3">
    <location>
        <begin position="960"/>
        <end position="993"/>
    </location>
</feature>
<evidence type="ECO:0000256" key="2">
    <source>
        <dbReference type="ARBA" id="ARBA00022803"/>
    </source>
</evidence>
<keyword evidence="6" id="KW-1185">Reference proteome</keyword>
<dbReference type="EMBL" id="JALLAZ020001616">
    <property type="protein sequence ID" value="KAL3770972.1"/>
    <property type="molecule type" value="Genomic_DNA"/>
</dbReference>
<feature type="compositionally biased region" description="Basic and acidic residues" evidence="4">
    <location>
        <begin position="871"/>
        <end position="894"/>
    </location>
</feature>
<name>A0ABD3N563_9STRA</name>
<dbReference type="Gene3D" id="1.25.40.10">
    <property type="entry name" value="Tetratricopeptide repeat domain"/>
    <property type="match status" value="19"/>
</dbReference>
<accession>A0ABD3N563</accession>
<comment type="caution">
    <text evidence="5">The sequence shown here is derived from an EMBL/GenBank/DDBJ whole genome shotgun (WGS) entry which is preliminary data.</text>
</comment>
<gene>
    <name evidence="5" type="ORF">ACHAW5_000374</name>
</gene>
<feature type="repeat" description="TPR" evidence="3">
    <location>
        <begin position="2652"/>
        <end position="2685"/>
    </location>
</feature>
<dbReference type="Pfam" id="PF13181">
    <property type="entry name" value="TPR_8"/>
    <property type="match status" value="3"/>
</dbReference>
<keyword evidence="1" id="KW-0677">Repeat</keyword>
<feature type="repeat" description="TPR" evidence="3">
    <location>
        <begin position="2146"/>
        <end position="2179"/>
    </location>
</feature>
<feature type="repeat" description="TPR" evidence="3">
    <location>
        <begin position="3762"/>
        <end position="3795"/>
    </location>
</feature>
<feature type="repeat" description="TPR" evidence="3">
    <location>
        <begin position="3452"/>
        <end position="3485"/>
    </location>
</feature>
<evidence type="ECO:0000313" key="6">
    <source>
        <dbReference type="Proteomes" id="UP001530315"/>
    </source>
</evidence>
<proteinExistence type="predicted"/>
<feature type="repeat" description="TPR" evidence="3">
    <location>
        <begin position="2694"/>
        <end position="2727"/>
    </location>
</feature>
<feature type="repeat" description="TPR" evidence="3">
    <location>
        <begin position="4056"/>
        <end position="4089"/>
    </location>
</feature>